<accession>A0A9P4TWE4</accession>
<name>A0A9P4TWE4_9PEZI</name>
<proteinExistence type="inferred from homology"/>
<dbReference type="CDD" id="cd02947">
    <property type="entry name" value="TRX_family"/>
    <property type="match status" value="1"/>
</dbReference>
<dbReference type="Proteomes" id="UP000800235">
    <property type="component" value="Unassembled WGS sequence"/>
</dbReference>
<dbReference type="PRINTS" id="PR00421">
    <property type="entry name" value="THIOREDOXIN"/>
</dbReference>
<dbReference type="Pfam" id="PF00085">
    <property type="entry name" value="Thioredoxin"/>
    <property type="match status" value="1"/>
</dbReference>
<evidence type="ECO:0000259" key="3">
    <source>
        <dbReference type="PROSITE" id="PS51352"/>
    </source>
</evidence>
<dbReference type="Gene3D" id="3.40.30.10">
    <property type="entry name" value="Glutaredoxin"/>
    <property type="match status" value="1"/>
</dbReference>
<dbReference type="AlphaFoldDB" id="A0A9P4TWE4"/>
<feature type="domain" description="Thioredoxin" evidence="3">
    <location>
        <begin position="1"/>
        <end position="113"/>
    </location>
</feature>
<reference evidence="4" key="1">
    <citation type="journal article" date="2020" name="Stud. Mycol.">
        <title>101 Dothideomycetes genomes: a test case for predicting lifestyles and emergence of pathogens.</title>
        <authorList>
            <person name="Haridas S."/>
            <person name="Albert R."/>
            <person name="Binder M."/>
            <person name="Bloem J."/>
            <person name="Labutti K."/>
            <person name="Salamov A."/>
            <person name="Andreopoulos B."/>
            <person name="Baker S."/>
            <person name="Barry K."/>
            <person name="Bills G."/>
            <person name="Bluhm B."/>
            <person name="Cannon C."/>
            <person name="Castanera R."/>
            <person name="Culley D."/>
            <person name="Daum C."/>
            <person name="Ezra D."/>
            <person name="Gonzalez J."/>
            <person name="Henrissat B."/>
            <person name="Kuo A."/>
            <person name="Liang C."/>
            <person name="Lipzen A."/>
            <person name="Lutzoni F."/>
            <person name="Magnuson J."/>
            <person name="Mondo S."/>
            <person name="Nolan M."/>
            <person name="Ohm R."/>
            <person name="Pangilinan J."/>
            <person name="Park H.-J."/>
            <person name="Ramirez L."/>
            <person name="Alfaro M."/>
            <person name="Sun H."/>
            <person name="Tritt A."/>
            <person name="Yoshinaga Y."/>
            <person name="Zwiers L.-H."/>
            <person name="Turgeon B."/>
            <person name="Goodwin S."/>
            <person name="Spatafora J."/>
            <person name="Crous P."/>
            <person name="Grigoriev I."/>
        </authorList>
    </citation>
    <scope>NUCLEOTIDE SEQUENCE</scope>
    <source>
        <strain evidence="4">CBS 130266</strain>
    </source>
</reference>
<dbReference type="PROSITE" id="PS51352">
    <property type="entry name" value="THIOREDOXIN_2"/>
    <property type="match status" value="1"/>
</dbReference>
<keyword evidence="2" id="KW-1015">Disulfide bond</keyword>
<sequence length="113" mass="12320">MSVENQKEEAKIPVLKNMADYLKAANADGLTIIEGTAAWCGQCKAIAPEVDKLAIEFPKANFYTYDVDSNPDVAQELGVSSMPTFTIFKDGDLEDSVTGAKIKELRAAVEKYL</sequence>
<organism evidence="4 5">
    <name type="scientific">Tothia fuscella</name>
    <dbReference type="NCBI Taxonomy" id="1048955"/>
    <lineage>
        <taxon>Eukaryota</taxon>
        <taxon>Fungi</taxon>
        <taxon>Dikarya</taxon>
        <taxon>Ascomycota</taxon>
        <taxon>Pezizomycotina</taxon>
        <taxon>Dothideomycetes</taxon>
        <taxon>Pleosporomycetidae</taxon>
        <taxon>Venturiales</taxon>
        <taxon>Cylindrosympodiaceae</taxon>
        <taxon>Tothia</taxon>
    </lineage>
</organism>
<gene>
    <name evidence="4" type="ORF">EJ08DRAFT_650597</name>
</gene>
<evidence type="ECO:0000256" key="1">
    <source>
        <dbReference type="ARBA" id="ARBA00008987"/>
    </source>
</evidence>
<keyword evidence="5" id="KW-1185">Reference proteome</keyword>
<comment type="similarity">
    <text evidence="1">Belongs to the thioredoxin family.</text>
</comment>
<evidence type="ECO:0000313" key="5">
    <source>
        <dbReference type="Proteomes" id="UP000800235"/>
    </source>
</evidence>
<dbReference type="InterPro" id="IPR013766">
    <property type="entry name" value="Thioredoxin_domain"/>
</dbReference>
<evidence type="ECO:0000256" key="2">
    <source>
        <dbReference type="ARBA" id="ARBA00023157"/>
    </source>
</evidence>
<dbReference type="SUPFAM" id="SSF52833">
    <property type="entry name" value="Thioredoxin-like"/>
    <property type="match status" value="1"/>
</dbReference>
<dbReference type="OrthoDB" id="10263751at2759"/>
<evidence type="ECO:0000313" key="4">
    <source>
        <dbReference type="EMBL" id="KAF2429169.1"/>
    </source>
</evidence>
<dbReference type="InterPro" id="IPR036249">
    <property type="entry name" value="Thioredoxin-like_sf"/>
</dbReference>
<dbReference type="PANTHER" id="PTHR46115">
    <property type="entry name" value="THIOREDOXIN-LIKE PROTEIN 1"/>
    <property type="match status" value="1"/>
</dbReference>
<protein>
    <submittedName>
        <fullName evidence="4">Thioredoxin-like protein</fullName>
    </submittedName>
</protein>
<comment type="caution">
    <text evidence="4">The sequence shown here is derived from an EMBL/GenBank/DDBJ whole genome shotgun (WGS) entry which is preliminary data.</text>
</comment>
<dbReference type="EMBL" id="MU007049">
    <property type="protein sequence ID" value="KAF2429169.1"/>
    <property type="molecule type" value="Genomic_DNA"/>
</dbReference>